<evidence type="ECO:0000256" key="1">
    <source>
        <dbReference type="SAM" id="MobiDB-lite"/>
    </source>
</evidence>
<evidence type="ECO:0000313" key="2">
    <source>
        <dbReference type="EMBL" id="MCU4751933.1"/>
    </source>
</evidence>
<accession>A0AAP3E5U3</accession>
<evidence type="ECO:0000313" key="3">
    <source>
        <dbReference type="Proteomes" id="UP001321047"/>
    </source>
</evidence>
<feature type="region of interest" description="Disordered" evidence="1">
    <location>
        <begin position="941"/>
        <end position="973"/>
    </location>
</feature>
<dbReference type="EMBL" id="JAOPJZ010000004">
    <property type="protein sequence ID" value="MCU4751933.1"/>
    <property type="molecule type" value="Genomic_DNA"/>
</dbReference>
<reference evidence="2 3" key="1">
    <citation type="submission" date="2022-09" db="EMBL/GenBank/DDBJ databases">
        <title>Enrichment on poylsaccharides allowed isolation of novel metabolic and taxonomic groups of Haloarchaea.</title>
        <authorList>
            <person name="Sorokin D.Y."/>
            <person name="Elcheninov A.G."/>
            <person name="Khizhniak T.V."/>
            <person name="Kolganova T.V."/>
            <person name="Kublanov I.V."/>
        </authorList>
    </citation>
    <scope>NUCLEOTIDE SEQUENCE [LARGE SCALE GENOMIC DNA]</scope>
    <source>
        <strain evidence="2 3">AArc-curdl1</strain>
    </source>
</reference>
<keyword evidence="3" id="KW-1185">Reference proteome</keyword>
<proteinExistence type="predicted"/>
<dbReference type="InterPro" id="IPR027417">
    <property type="entry name" value="P-loop_NTPase"/>
</dbReference>
<feature type="region of interest" description="Disordered" evidence="1">
    <location>
        <begin position="440"/>
        <end position="459"/>
    </location>
</feature>
<dbReference type="SUPFAM" id="SSF52540">
    <property type="entry name" value="P-loop containing nucleoside triphosphate hydrolases"/>
    <property type="match status" value="1"/>
</dbReference>
<dbReference type="RefSeq" id="WP_342808209.1">
    <property type="nucleotide sequence ID" value="NZ_JAOPJZ010000004.1"/>
</dbReference>
<gene>
    <name evidence="2" type="ORF">OB919_08045</name>
</gene>
<organism evidence="2 3">
    <name type="scientific">Natronosalvus hydrolyticus</name>
    <dbReference type="NCBI Taxonomy" id="2979988"/>
    <lineage>
        <taxon>Archaea</taxon>
        <taxon>Methanobacteriati</taxon>
        <taxon>Methanobacteriota</taxon>
        <taxon>Stenosarchaea group</taxon>
        <taxon>Halobacteria</taxon>
        <taxon>Halobacteriales</taxon>
        <taxon>Natrialbaceae</taxon>
        <taxon>Natronosalvus</taxon>
    </lineage>
</organism>
<sequence>MSKELESVFGIDTNRFNQTFAEYWQENDSSENRVHVETTVESEVINAVDEWSNRLYEEAQAGNPDTGLFLIIEGAQATGKTTMTRYIRDQLDPVENESRQNVPIVLPIWQKSLPNPSSYKYLQRIQSEGKQYLNSIDNVPDLEYKLQLIDTISTQLSDEELSSFTDGADISGDQFREIAEEAGLFDGQTEPSDVISKLADQGYMFVFIFDEMVPSHRKEEAQNVLKWFEKHLNPYVGFVLFCHPDVSSITRNDMFDQMRRRNGDITLDIAGNQHRLDQNHVINIRGRQDQLINLRELLTEYFQDVYLDEQDEEYGPFTDANVEWMESLLRTHGLIGNLIDGVGTAIKRYANDATTSNEYGGIGAYLYDECDRAMKSARLKVAFKAVTDLDPDDRTAEVAASKELIVGSRNIDELSDNVRDSLLDNRVIFEDENELKIHPKLLDPDFGSSSPDSSSESRERLIDEYLRKAEEFETKLEEEDRDDLRYATEDYLINVIEWFGTQRANVTDQTTLSVPGIENPGFGVTSFSREESLGRARKLKPESGGLEEYEGEYLIFALFEDEALSDSDVENQIRDLYGRDHPDSGILVFTDKPQNDWADPDWFNEEISTHRQWTPDYTWGDIIQRVSISDIQEPWTIGRIAENRDYDTVVERIQAIQTLSEDHLAPDLYENLWGLTSDLHESVIELHVTTYKKYNGPTLPEAEALSKVLDIIKEQGFVTKIDLLDIRSEYRNELKSLIETGGLKEIEGTEDTFVFFDSDYGGISYLTDRSIDDLRDLRPIPKPVLEELQSIAEMQNDLQWVHQDDDIDQALSELEDAEKLINYFLTEDSEIDRIESELNGITALSNVADELESVRCDFNIDGYSRIQSLLEEDRMIWDEIQQLPNSDISDIHRTLFYSRLVENPPQGAGEYLDEDELYPSLFHETESDIRYALKELQDSEQTKVEEYNNQTESLQRKRKKVRSFIHNGGDSDE</sequence>
<dbReference type="AlphaFoldDB" id="A0AAP3E5U3"/>
<name>A0AAP3E5U3_9EURY</name>
<protein>
    <submittedName>
        <fullName evidence="2">Uncharacterized protein</fullName>
    </submittedName>
</protein>
<comment type="caution">
    <text evidence="2">The sequence shown here is derived from an EMBL/GenBank/DDBJ whole genome shotgun (WGS) entry which is preliminary data.</text>
</comment>
<dbReference type="Proteomes" id="UP001321047">
    <property type="component" value="Unassembled WGS sequence"/>
</dbReference>